<evidence type="ECO:0000313" key="5">
    <source>
        <dbReference type="Proteomes" id="UP001178461"/>
    </source>
</evidence>
<keyword evidence="2" id="KW-0472">Membrane</keyword>
<feature type="domain" description="Connexin N-terminal" evidence="3">
    <location>
        <begin position="81"/>
        <end position="258"/>
    </location>
</feature>
<dbReference type="AlphaFoldDB" id="A0AA35PNC2"/>
<organism evidence="4 5">
    <name type="scientific">Podarcis lilfordi</name>
    <name type="common">Lilford's wall lizard</name>
    <dbReference type="NCBI Taxonomy" id="74358"/>
    <lineage>
        <taxon>Eukaryota</taxon>
        <taxon>Metazoa</taxon>
        <taxon>Chordata</taxon>
        <taxon>Craniata</taxon>
        <taxon>Vertebrata</taxon>
        <taxon>Euteleostomi</taxon>
        <taxon>Lepidosauria</taxon>
        <taxon>Squamata</taxon>
        <taxon>Bifurcata</taxon>
        <taxon>Unidentata</taxon>
        <taxon>Episquamata</taxon>
        <taxon>Laterata</taxon>
        <taxon>Lacertibaenia</taxon>
        <taxon>Lacertidae</taxon>
        <taxon>Podarcis</taxon>
    </lineage>
</organism>
<feature type="compositionally biased region" description="Acidic residues" evidence="1">
    <location>
        <begin position="21"/>
        <end position="33"/>
    </location>
</feature>
<dbReference type="InterPro" id="IPR038359">
    <property type="entry name" value="Connexin_N_sf"/>
</dbReference>
<evidence type="ECO:0000313" key="4">
    <source>
        <dbReference type="EMBL" id="CAI5790957.1"/>
    </source>
</evidence>
<proteinExistence type="predicted"/>
<feature type="region of interest" description="Disordered" evidence="1">
    <location>
        <begin position="1"/>
        <end position="38"/>
    </location>
</feature>
<feature type="transmembrane region" description="Helical" evidence="2">
    <location>
        <begin position="179"/>
        <end position="202"/>
    </location>
</feature>
<protein>
    <recommendedName>
        <fullName evidence="3">Connexin N-terminal domain-containing protein</fullName>
    </recommendedName>
</protein>
<feature type="transmembrane region" description="Helical" evidence="2">
    <location>
        <begin position="238"/>
        <end position="259"/>
    </location>
</feature>
<accession>A0AA35PNC2</accession>
<sequence length="271" mass="29360">MEQNWSPGGSQSGDRRTQEAEQIEEDEGEDGGQTEELKCQVDSRGKDGCCGRWSGSAPTASHDVPWSPDLVCNWTSVEADSRPFCSALCFNHHFPAPVSSAWGFAFLAALLPVGLMGLVRTGSKHRRKAAKEGDEELTDITSVSHDMAAGSSMAPRTIPLPNMVPSEPKMSPRCTWPSAAFALCVFLLLATELGFFWVVIFLQIPSVLRTTFLCLPGAHSCPEALECALAGQADKHMALWTLAFTAIVNMAACLAYLLLTLGRAFRCHRGK</sequence>
<evidence type="ECO:0000259" key="3">
    <source>
        <dbReference type="Pfam" id="PF00029"/>
    </source>
</evidence>
<dbReference type="InterPro" id="IPR013092">
    <property type="entry name" value="Connexin_N"/>
</dbReference>
<keyword evidence="2" id="KW-0812">Transmembrane</keyword>
<name>A0AA35PNC2_9SAUR</name>
<dbReference type="EMBL" id="OX395138">
    <property type="protein sequence ID" value="CAI5790957.1"/>
    <property type="molecule type" value="Genomic_DNA"/>
</dbReference>
<gene>
    <name evidence="4" type="ORF">PODLI_1B007036</name>
</gene>
<dbReference type="Proteomes" id="UP001178461">
    <property type="component" value="Chromosome 13"/>
</dbReference>
<keyword evidence="5" id="KW-1185">Reference proteome</keyword>
<evidence type="ECO:0000256" key="1">
    <source>
        <dbReference type="SAM" id="MobiDB-lite"/>
    </source>
</evidence>
<keyword evidence="2" id="KW-1133">Transmembrane helix</keyword>
<reference evidence="4" key="1">
    <citation type="submission" date="2022-12" db="EMBL/GenBank/DDBJ databases">
        <authorList>
            <person name="Alioto T."/>
            <person name="Alioto T."/>
            <person name="Gomez Garrido J."/>
        </authorList>
    </citation>
    <scope>NUCLEOTIDE SEQUENCE</scope>
</reference>
<dbReference type="Pfam" id="PF00029">
    <property type="entry name" value="Connexin"/>
    <property type="match status" value="1"/>
</dbReference>
<dbReference type="Gene3D" id="1.20.1440.80">
    <property type="entry name" value="Gap junction channel protein cysteine-rich domain"/>
    <property type="match status" value="1"/>
</dbReference>
<feature type="transmembrane region" description="Helical" evidence="2">
    <location>
        <begin position="101"/>
        <end position="119"/>
    </location>
</feature>
<evidence type="ECO:0000256" key="2">
    <source>
        <dbReference type="SAM" id="Phobius"/>
    </source>
</evidence>